<evidence type="ECO:0000313" key="5">
    <source>
        <dbReference type="Proteomes" id="UP000307378"/>
    </source>
</evidence>
<accession>A0A4S8PTC3</accession>
<gene>
    <name evidence="4" type="ORF">FAA86_17835</name>
</gene>
<evidence type="ECO:0000256" key="2">
    <source>
        <dbReference type="ARBA" id="ARBA00022801"/>
    </source>
</evidence>
<evidence type="ECO:0000256" key="1">
    <source>
        <dbReference type="ARBA" id="ARBA00022723"/>
    </source>
</evidence>
<dbReference type="GO" id="GO:0050531">
    <property type="term" value="F:mannosyl-3-phosphoglycerate phosphatase activity"/>
    <property type="evidence" value="ECO:0007669"/>
    <property type="project" value="InterPro"/>
</dbReference>
<dbReference type="InterPro" id="IPR036412">
    <property type="entry name" value="HAD-like_sf"/>
</dbReference>
<dbReference type="Gene3D" id="3.30.980.20">
    <property type="entry name" value="Putative mannosyl-3-phosphoglycerate phosphatase, domain 2"/>
    <property type="match status" value="1"/>
</dbReference>
<dbReference type="InterPro" id="IPR006381">
    <property type="entry name" value="HAD-SF-IIB-MPGP"/>
</dbReference>
<dbReference type="Gene3D" id="3.40.50.1000">
    <property type="entry name" value="HAD superfamily/HAD-like"/>
    <property type="match status" value="1"/>
</dbReference>
<dbReference type="RefSeq" id="WP_136542488.1">
    <property type="nucleotide sequence ID" value="NZ_STGU01000011.1"/>
</dbReference>
<dbReference type="NCBIfam" id="TIGR01486">
    <property type="entry name" value="HAD-SF-IIB-MPGP"/>
    <property type="match status" value="1"/>
</dbReference>
<dbReference type="GO" id="GO:0051479">
    <property type="term" value="P:mannosylglycerate biosynthetic process"/>
    <property type="evidence" value="ECO:0007669"/>
    <property type="project" value="InterPro"/>
</dbReference>
<dbReference type="InterPro" id="IPR006379">
    <property type="entry name" value="HAD-SF_hydro_IIB"/>
</dbReference>
<protein>
    <submittedName>
        <fullName evidence="4">HAD-IIB family hydrolase</fullName>
    </submittedName>
</protein>
<dbReference type="EMBL" id="STGU01000011">
    <property type="protein sequence ID" value="THV33055.1"/>
    <property type="molecule type" value="Genomic_DNA"/>
</dbReference>
<organism evidence="4 5">
    <name type="scientific">Rhizobium rosettiformans W3</name>
    <dbReference type="NCBI Taxonomy" id="538378"/>
    <lineage>
        <taxon>Bacteria</taxon>
        <taxon>Pseudomonadati</taxon>
        <taxon>Pseudomonadota</taxon>
        <taxon>Alphaproteobacteria</taxon>
        <taxon>Hyphomicrobiales</taxon>
        <taxon>Rhizobiaceae</taxon>
        <taxon>Rhizobium/Agrobacterium group</taxon>
        <taxon>Rhizobium</taxon>
    </lineage>
</organism>
<dbReference type="GO" id="GO:0000287">
    <property type="term" value="F:magnesium ion binding"/>
    <property type="evidence" value="ECO:0007669"/>
    <property type="project" value="TreeGrafter"/>
</dbReference>
<dbReference type="GO" id="GO:0005829">
    <property type="term" value="C:cytosol"/>
    <property type="evidence" value="ECO:0007669"/>
    <property type="project" value="TreeGrafter"/>
</dbReference>
<name>A0A4S8PTC3_9HYPH</name>
<evidence type="ECO:0000313" key="4">
    <source>
        <dbReference type="EMBL" id="THV33055.1"/>
    </source>
</evidence>
<comment type="caution">
    <text evidence="4">The sequence shown here is derived from an EMBL/GenBank/DDBJ whole genome shotgun (WGS) entry which is preliminary data.</text>
</comment>
<dbReference type="SUPFAM" id="SSF56784">
    <property type="entry name" value="HAD-like"/>
    <property type="match status" value="1"/>
</dbReference>
<keyword evidence="3" id="KW-0460">Magnesium</keyword>
<dbReference type="NCBIfam" id="TIGR01484">
    <property type="entry name" value="HAD-SF-IIB"/>
    <property type="match status" value="1"/>
</dbReference>
<keyword evidence="1" id="KW-0479">Metal-binding</keyword>
<dbReference type="PANTHER" id="PTHR10000:SF8">
    <property type="entry name" value="HAD SUPERFAMILY HYDROLASE-LIKE, TYPE 3"/>
    <property type="match status" value="1"/>
</dbReference>
<dbReference type="Proteomes" id="UP000307378">
    <property type="component" value="Unassembled WGS sequence"/>
</dbReference>
<dbReference type="SFLD" id="SFLDG01140">
    <property type="entry name" value="C2.B:_Phosphomannomutase_and_P"/>
    <property type="match status" value="1"/>
</dbReference>
<dbReference type="PANTHER" id="PTHR10000">
    <property type="entry name" value="PHOSPHOSERINE PHOSPHATASE"/>
    <property type="match status" value="1"/>
</dbReference>
<dbReference type="InterPro" id="IPR023214">
    <property type="entry name" value="HAD_sf"/>
</dbReference>
<evidence type="ECO:0000256" key="3">
    <source>
        <dbReference type="ARBA" id="ARBA00022842"/>
    </source>
</evidence>
<dbReference type="SFLD" id="SFLDG01142">
    <property type="entry name" value="C2.B.2:_Mannosyl-3-phosphoglyc"/>
    <property type="match status" value="1"/>
</dbReference>
<dbReference type="Pfam" id="PF08282">
    <property type="entry name" value="Hydrolase_3"/>
    <property type="match status" value="2"/>
</dbReference>
<reference evidence="4 5" key="1">
    <citation type="submission" date="2019-04" db="EMBL/GenBank/DDBJ databases">
        <title>genome sequence of strain W3.</title>
        <authorList>
            <person name="Gao J."/>
            <person name="Sun J."/>
        </authorList>
    </citation>
    <scope>NUCLEOTIDE SEQUENCE [LARGE SCALE GENOMIC DNA]</scope>
    <source>
        <strain evidence="4 5">W3</strain>
    </source>
</reference>
<dbReference type="SFLD" id="SFLDS00003">
    <property type="entry name" value="Haloacid_Dehalogenase"/>
    <property type="match status" value="1"/>
</dbReference>
<proteinExistence type="predicted"/>
<keyword evidence="2 4" id="KW-0378">Hydrolase</keyword>
<sequence>MKLVFTDLDGTLLDHDSYSFEAARPALDLLAARGIPVILASSKTEAEMRPIAEAIGISHPMIVENGAGVAGLESGDAAATEEETASPYKRLRALLRELPKELSAKFEGFGDWDVARVAQETGLPPASAERARKRRFSEPGRFAGTEDEKRAFIDLLEAEGFTAVQGGRFFTLMPQTSKAERMAQVVAHYQRGLVEPVRTVALGDAPNDLAMLEAADCGIIIANPAHKALPVTEREREGAILRSERSGPEGWNIMIHQLVATGFL</sequence>
<dbReference type="AlphaFoldDB" id="A0A4S8PTC3"/>